<evidence type="ECO:0000313" key="2">
    <source>
        <dbReference type="Proteomes" id="UP000292346"/>
    </source>
</evidence>
<dbReference type="Proteomes" id="UP000292346">
    <property type="component" value="Unassembled WGS sequence"/>
</dbReference>
<evidence type="ECO:0000313" key="1">
    <source>
        <dbReference type="EMBL" id="TCC10295.1"/>
    </source>
</evidence>
<proteinExistence type="predicted"/>
<reference evidence="1 2" key="1">
    <citation type="submission" date="2019-02" db="EMBL/GenBank/DDBJ databases">
        <title>Kribbella capetownensis sp. nov. and Kribbella speibonae sp. nov., isolated from soil.</title>
        <authorList>
            <person name="Curtis S.M."/>
            <person name="Norton I."/>
            <person name="Everest G.J."/>
            <person name="Meyers P.R."/>
        </authorList>
    </citation>
    <scope>NUCLEOTIDE SEQUENCE [LARGE SCALE GENOMIC DNA]</scope>
    <source>
        <strain evidence="1 2">KCTC 29219</strain>
    </source>
</reference>
<dbReference type="RefSeq" id="WP_131334711.1">
    <property type="nucleotide sequence ID" value="NZ_SJJZ01000001.1"/>
</dbReference>
<dbReference type="EMBL" id="SJJZ01000001">
    <property type="protein sequence ID" value="TCC10295.1"/>
    <property type="molecule type" value="Genomic_DNA"/>
</dbReference>
<protein>
    <submittedName>
        <fullName evidence="1">Uncharacterized protein</fullName>
    </submittedName>
</protein>
<gene>
    <name evidence="1" type="ORF">E0H45_02925</name>
</gene>
<comment type="caution">
    <text evidence="1">The sequence shown here is derived from an EMBL/GenBank/DDBJ whole genome shotgun (WGS) entry which is preliminary data.</text>
</comment>
<organism evidence="1 2">
    <name type="scientific">Kribbella soli</name>
    <dbReference type="NCBI Taxonomy" id="1124743"/>
    <lineage>
        <taxon>Bacteria</taxon>
        <taxon>Bacillati</taxon>
        <taxon>Actinomycetota</taxon>
        <taxon>Actinomycetes</taxon>
        <taxon>Propionibacteriales</taxon>
        <taxon>Kribbellaceae</taxon>
        <taxon>Kribbella</taxon>
    </lineage>
</organism>
<dbReference type="AlphaFoldDB" id="A0A4R0HGD1"/>
<keyword evidence="2" id="KW-1185">Reference proteome</keyword>
<sequence>MGLFHRKSRWERIVEPIATGATKAMRRSAVRNSLAAAAAAIGMSAASAAVSSRRQKDKR</sequence>
<accession>A0A4R0HGD1</accession>
<name>A0A4R0HGD1_9ACTN</name>